<dbReference type="eggNOG" id="COG0286">
    <property type="taxonomic scope" value="Bacteria"/>
</dbReference>
<dbReference type="InterPro" id="IPR029063">
    <property type="entry name" value="SAM-dependent_MTases_sf"/>
</dbReference>
<dbReference type="GO" id="GO:0009007">
    <property type="term" value="F:site-specific DNA-methyltransferase (adenine-specific) activity"/>
    <property type="evidence" value="ECO:0007669"/>
    <property type="project" value="UniProtKB-EC"/>
</dbReference>
<proteinExistence type="inferred from homology"/>
<dbReference type="GO" id="GO:0008170">
    <property type="term" value="F:N-methyltransferase activity"/>
    <property type="evidence" value="ECO:0007669"/>
    <property type="project" value="InterPro"/>
</dbReference>
<protein>
    <recommendedName>
        <fullName evidence="2">site-specific DNA-methyltransferase (adenine-specific)</fullName>
        <ecNumber evidence="2">2.1.1.72</ecNumber>
    </recommendedName>
</protein>
<comment type="similarity">
    <text evidence="1">Belongs to the N(4)/N(6)-methyltransferase family.</text>
</comment>
<sequence>MMSIVDEKETKKIISDIFNIFRGRLDAIQCLDYIISLIFLKYISDLICDINEDRVSDNDLRLKELLSNVPKGMSFYSISSEINHGGIGERINTALSCYDEAIFQSLYKCDSRIFSDIDFTSDRLGPARGRDAFLSELMHIFNSREFQFNYYNDGADRISLICSILFEKTASEAGLRGGDFYTPHGVSALLSELVSPRAGDSIYDPACGTGSLLLSAVHKIPYIEKCQNHNVYGQEIIKVSWNIAYINMFLHGVYSCKIKWGDVFQNPQFKNSKSELAKFDVVLSNPPFSMSNWGNKEALSDRFGRFAMGVPPQSKADYAFILHMIASLKDDTGRMAVVVPHGVLFRGANEALIRMNLIKENLLDAVIGLPERLFLSTNISTAILIFRKNKMDSNVLFIDSTILFENSKGRNYITGEHIKRILKAFHERQDVCNISHVACLSEIEHNDYNINITRYVKRVEEIQDIDLYSLIDKQEELLAELHYLEKEMKSYIGY</sequence>
<dbReference type="GO" id="GO:0003677">
    <property type="term" value="F:DNA binding"/>
    <property type="evidence" value="ECO:0007669"/>
    <property type="project" value="InterPro"/>
</dbReference>
<evidence type="ECO:0000256" key="3">
    <source>
        <dbReference type="ARBA" id="ARBA00022603"/>
    </source>
</evidence>
<dbReference type="Pfam" id="PF12161">
    <property type="entry name" value="HsdM_N"/>
    <property type="match status" value="1"/>
</dbReference>
<dbReference type="PROSITE" id="PS00092">
    <property type="entry name" value="N6_MTASE"/>
    <property type="match status" value="1"/>
</dbReference>
<evidence type="ECO:0000256" key="7">
    <source>
        <dbReference type="ARBA" id="ARBA00047942"/>
    </source>
</evidence>
<evidence type="ECO:0000256" key="1">
    <source>
        <dbReference type="ARBA" id="ARBA00006594"/>
    </source>
</evidence>
<dbReference type="AlphaFoldDB" id="B2VGL9"/>
<keyword evidence="3" id="KW-0489">Methyltransferase</keyword>
<evidence type="ECO:0000313" key="10">
    <source>
        <dbReference type="EMBL" id="CAO95425.1"/>
    </source>
</evidence>
<feature type="domain" description="N6 adenine-specific DNA methyltransferase N-terminal" evidence="9">
    <location>
        <begin position="12"/>
        <end position="122"/>
    </location>
</feature>
<comment type="catalytic activity">
    <reaction evidence="7">
        <text>a 2'-deoxyadenosine in DNA + S-adenosyl-L-methionine = an N(6)-methyl-2'-deoxyadenosine in DNA + S-adenosyl-L-homocysteine + H(+)</text>
        <dbReference type="Rhea" id="RHEA:15197"/>
        <dbReference type="Rhea" id="RHEA-COMP:12418"/>
        <dbReference type="Rhea" id="RHEA-COMP:12419"/>
        <dbReference type="ChEBI" id="CHEBI:15378"/>
        <dbReference type="ChEBI" id="CHEBI:57856"/>
        <dbReference type="ChEBI" id="CHEBI:59789"/>
        <dbReference type="ChEBI" id="CHEBI:90615"/>
        <dbReference type="ChEBI" id="CHEBI:90616"/>
        <dbReference type="EC" id="2.1.1.72"/>
    </reaction>
</comment>
<dbReference type="GO" id="GO:0032259">
    <property type="term" value="P:methylation"/>
    <property type="evidence" value="ECO:0007669"/>
    <property type="project" value="UniProtKB-KW"/>
</dbReference>
<dbReference type="KEGG" id="eta:ETA_03790"/>
<evidence type="ECO:0000259" key="9">
    <source>
        <dbReference type="Pfam" id="PF12161"/>
    </source>
</evidence>
<organism evidence="10 11">
    <name type="scientific">Erwinia tasmaniensis (strain DSM 17950 / CFBP 7177 / CIP 109463 / NCPPB 4357 / Et1/99)</name>
    <dbReference type="NCBI Taxonomy" id="465817"/>
    <lineage>
        <taxon>Bacteria</taxon>
        <taxon>Pseudomonadati</taxon>
        <taxon>Pseudomonadota</taxon>
        <taxon>Gammaproteobacteria</taxon>
        <taxon>Enterobacterales</taxon>
        <taxon>Erwiniaceae</taxon>
        <taxon>Erwinia</taxon>
    </lineage>
</organism>
<keyword evidence="5" id="KW-0949">S-adenosyl-L-methionine</keyword>
<dbReference type="Pfam" id="PF02384">
    <property type="entry name" value="N6_Mtase"/>
    <property type="match status" value="1"/>
</dbReference>
<dbReference type="InterPro" id="IPR003356">
    <property type="entry name" value="DNA_methylase_A-5"/>
</dbReference>
<evidence type="ECO:0000256" key="5">
    <source>
        <dbReference type="ARBA" id="ARBA00022691"/>
    </source>
</evidence>
<reference evidence="10 11" key="1">
    <citation type="journal article" date="2008" name="Environ. Microbiol.">
        <title>The genome of Erwinia tasmaniensis strain Et1/99, a non-pathogenic bacterium in the genus Erwinia.</title>
        <authorList>
            <person name="Kube M."/>
            <person name="Migdoll A.M."/>
            <person name="Mueller I."/>
            <person name="Kuhl H."/>
            <person name="Beck A."/>
            <person name="Reinhardt R."/>
            <person name="Geider K."/>
        </authorList>
    </citation>
    <scope>NUCLEOTIDE SEQUENCE [LARGE SCALE GENOMIC DNA]</scope>
    <source>
        <strain evidence="11">DSM 17950 / CFBP 7177 / CIP 109463 / NCPPB 4357 / Et1/99</strain>
    </source>
</reference>
<dbReference type="SUPFAM" id="SSF53335">
    <property type="entry name" value="S-adenosyl-L-methionine-dependent methyltransferases"/>
    <property type="match status" value="1"/>
</dbReference>
<dbReference type="InterPro" id="IPR051537">
    <property type="entry name" value="DNA_Adenine_Mtase"/>
</dbReference>
<evidence type="ECO:0000259" key="8">
    <source>
        <dbReference type="Pfam" id="PF02384"/>
    </source>
</evidence>
<accession>B2VGL9</accession>
<dbReference type="HOGENOM" id="CLU_013049_4_2_6"/>
<dbReference type="Gene3D" id="3.40.50.150">
    <property type="entry name" value="Vaccinia Virus protein VP39"/>
    <property type="match status" value="1"/>
</dbReference>
<dbReference type="InterPro" id="IPR022749">
    <property type="entry name" value="D12N6_MeTrfase_N"/>
</dbReference>
<dbReference type="GO" id="GO:0009307">
    <property type="term" value="P:DNA restriction-modification system"/>
    <property type="evidence" value="ECO:0007669"/>
    <property type="project" value="UniProtKB-KW"/>
</dbReference>
<dbReference type="CDD" id="cd02440">
    <property type="entry name" value="AdoMet_MTases"/>
    <property type="match status" value="1"/>
</dbReference>
<dbReference type="Proteomes" id="UP000001726">
    <property type="component" value="Chromosome"/>
</dbReference>
<dbReference type="PANTHER" id="PTHR42933:SF3">
    <property type="entry name" value="TYPE I RESTRICTION ENZYME MJAVIII METHYLASE SUBUNIT"/>
    <property type="match status" value="1"/>
</dbReference>
<name>B2VGL9_ERWT9</name>
<dbReference type="EC" id="2.1.1.72" evidence="2"/>
<evidence type="ECO:0000256" key="4">
    <source>
        <dbReference type="ARBA" id="ARBA00022679"/>
    </source>
</evidence>
<dbReference type="InterPro" id="IPR002052">
    <property type="entry name" value="DNA_methylase_N6_adenine_CS"/>
</dbReference>
<dbReference type="PRINTS" id="PR00507">
    <property type="entry name" value="N12N6MTFRASE"/>
</dbReference>
<gene>
    <name evidence="10" type="ordered locus">ETA_03790</name>
</gene>
<dbReference type="EMBL" id="CU468135">
    <property type="protein sequence ID" value="CAO95425.1"/>
    <property type="molecule type" value="Genomic_DNA"/>
</dbReference>
<evidence type="ECO:0000256" key="6">
    <source>
        <dbReference type="ARBA" id="ARBA00022747"/>
    </source>
</evidence>
<dbReference type="REBASE" id="18025">
    <property type="entry name" value="M.EtaORF3790P"/>
</dbReference>
<evidence type="ECO:0000313" key="11">
    <source>
        <dbReference type="Proteomes" id="UP000001726"/>
    </source>
</evidence>
<feature type="domain" description="DNA methylase adenine-specific" evidence="8">
    <location>
        <begin position="163"/>
        <end position="461"/>
    </location>
</feature>
<keyword evidence="6" id="KW-0680">Restriction system</keyword>
<keyword evidence="11" id="KW-1185">Reference proteome</keyword>
<evidence type="ECO:0000256" key="2">
    <source>
        <dbReference type="ARBA" id="ARBA00011900"/>
    </source>
</evidence>
<dbReference type="InterPro" id="IPR038333">
    <property type="entry name" value="T1MK-like_N_sf"/>
</dbReference>
<dbReference type="PANTHER" id="PTHR42933">
    <property type="entry name" value="SLR6095 PROTEIN"/>
    <property type="match status" value="1"/>
</dbReference>
<dbReference type="STRING" id="465817.ETA_03790"/>
<keyword evidence="4" id="KW-0808">Transferase</keyword>
<dbReference type="Gene3D" id="1.20.1260.30">
    <property type="match status" value="1"/>
</dbReference>